<evidence type="ECO:0000313" key="2">
    <source>
        <dbReference type="EMBL" id="CEK98782.1"/>
    </source>
</evidence>
<gene>
    <name evidence="2" type="primary">ORF219585</name>
</gene>
<feature type="compositionally biased region" description="Basic and acidic residues" evidence="1">
    <location>
        <begin position="26"/>
        <end position="41"/>
    </location>
</feature>
<feature type="non-terminal residue" evidence="2">
    <location>
        <position position="76"/>
    </location>
</feature>
<evidence type="ECO:0000256" key="1">
    <source>
        <dbReference type="SAM" id="MobiDB-lite"/>
    </source>
</evidence>
<feature type="compositionally biased region" description="Polar residues" evidence="1">
    <location>
        <begin position="42"/>
        <end position="57"/>
    </location>
</feature>
<proteinExistence type="predicted"/>
<feature type="non-terminal residue" evidence="2">
    <location>
        <position position="1"/>
    </location>
</feature>
<feature type="region of interest" description="Disordered" evidence="1">
    <location>
        <begin position="1"/>
        <end position="76"/>
    </location>
</feature>
<sequence length="76" mass="8457">RSRSSSSSSSSSLSSSRSSHKRKKRSERDKRNQRRSVDTDKAASQTSASKLLNTERNFSPIKFSEVIPSIPLNSQS</sequence>
<dbReference type="AlphaFoldDB" id="A0A0B7C0R1"/>
<reference evidence="2" key="1">
    <citation type="submission" date="2014-12" db="EMBL/GenBank/DDBJ databases">
        <title>Insight into the proteome of Arion vulgaris.</title>
        <authorList>
            <person name="Aradska J."/>
            <person name="Bulat T."/>
            <person name="Smidak R."/>
            <person name="Sarate P."/>
            <person name="Gangsoo J."/>
            <person name="Sialana F."/>
            <person name="Bilban M."/>
            <person name="Lubec G."/>
        </authorList>
    </citation>
    <scope>NUCLEOTIDE SEQUENCE</scope>
    <source>
        <tissue evidence="2">Skin</tissue>
    </source>
</reference>
<feature type="compositionally biased region" description="Low complexity" evidence="1">
    <location>
        <begin position="1"/>
        <end position="17"/>
    </location>
</feature>
<accession>A0A0B7C0R1</accession>
<organism evidence="2">
    <name type="scientific">Arion vulgaris</name>
    <dbReference type="NCBI Taxonomy" id="1028688"/>
    <lineage>
        <taxon>Eukaryota</taxon>
        <taxon>Metazoa</taxon>
        <taxon>Spiralia</taxon>
        <taxon>Lophotrochozoa</taxon>
        <taxon>Mollusca</taxon>
        <taxon>Gastropoda</taxon>
        <taxon>Heterobranchia</taxon>
        <taxon>Euthyneura</taxon>
        <taxon>Panpulmonata</taxon>
        <taxon>Eupulmonata</taxon>
        <taxon>Stylommatophora</taxon>
        <taxon>Helicina</taxon>
        <taxon>Arionoidea</taxon>
        <taxon>Arionidae</taxon>
        <taxon>Arion</taxon>
    </lineage>
</organism>
<protein>
    <submittedName>
        <fullName evidence="2">Uncharacterized protein</fullName>
    </submittedName>
</protein>
<dbReference type="EMBL" id="HACG01051911">
    <property type="protein sequence ID" value="CEK98782.1"/>
    <property type="molecule type" value="Transcribed_RNA"/>
</dbReference>
<name>A0A0B7C0R1_9EUPU</name>